<comment type="similarity">
    <text evidence="7">Belongs to the TonB-dependent receptor family.</text>
</comment>
<keyword evidence="8" id="KW-0732">Signal</keyword>
<keyword evidence="11" id="KW-1185">Reference proteome</keyword>
<evidence type="ECO:0000256" key="7">
    <source>
        <dbReference type="PROSITE-ProRule" id="PRU01360"/>
    </source>
</evidence>
<dbReference type="InterPro" id="IPR023996">
    <property type="entry name" value="TonB-dep_OMP_SusC/RagA"/>
</dbReference>
<evidence type="ECO:0000256" key="2">
    <source>
        <dbReference type="ARBA" id="ARBA00022448"/>
    </source>
</evidence>
<dbReference type="EMBL" id="SWBP01000007">
    <property type="protein sequence ID" value="TKB95718.1"/>
    <property type="molecule type" value="Genomic_DNA"/>
</dbReference>
<dbReference type="RefSeq" id="WP_136827475.1">
    <property type="nucleotide sequence ID" value="NZ_SWBP01000007.1"/>
</dbReference>
<evidence type="ECO:0000256" key="5">
    <source>
        <dbReference type="ARBA" id="ARBA00023136"/>
    </source>
</evidence>
<evidence type="ECO:0000256" key="6">
    <source>
        <dbReference type="ARBA" id="ARBA00023237"/>
    </source>
</evidence>
<dbReference type="InterPro" id="IPR008969">
    <property type="entry name" value="CarboxyPept-like_regulatory"/>
</dbReference>
<dbReference type="GO" id="GO:0009279">
    <property type="term" value="C:cell outer membrane"/>
    <property type="evidence" value="ECO:0007669"/>
    <property type="project" value="UniProtKB-SubCell"/>
</dbReference>
<name>A0A4U1BU00_9SPHI</name>
<dbReference type="AlphaFoldDB" id="A0A4U1BU00"/>
<feature type="chain" id="PRO_5020548138" evidence="8">
    <location>
        <begin position="30"/>
        <end position="1059"/>
    </location>
</feature>
<dbReference type="InterPro" id="IPR023997">
    <property type="entry name" value="TonB-dep_OMP_SusC/RagA_CS"/>
</dbReference>
<comment type="subcellular location">
    <subcellularLocation>
        <location evidence="1 7">Cell outer membrane</location>
        <topology evidence="1 7">Multi-pass membrane protein</topology>
    </subcellularLocation>
</comment>
<evidence type="ECO:0000256" key="1">
    <source>
        <dbReference type="ARBA" id="ARBA00004571"/>
    </source>
</evidence>
<organism evidence="10 11">
    <name type="scientific">Pedobacter cryophilus</name>
    <dbReference type="NCBI Taxonomy" id="2571271"/>
    <lineage>
        <taxon>Bacteria</taxon>
        <taxon>Pseudomonadati</taxon>
        <taxon>Bacteroidota</taxon>
        <taxon>Sphingobacteriia</taxon>
        <taxon>Sphingobacteriales</taxon>
        <taxon>Sphingobacteriaceae</taxon>
        <taxon>Pedobacter</taxon>
    </lineage>
</organism>
<dbReference type="Proteomes" id="UP000308181">
    <property type="component" value="Unassembled WGS sequence"/>
</dbReference>
<dbReference type="InterPro" id="IPR037066">
    <property type="entry name" value="Plug_dom_sf"/>
</dbReference>
<dbReference type="InterPro" id="IPR012910">
    <property type="entry name" value="Plug_dom"/>
</dbReference>
<keyword evidence="3 7" id="KW-1134">Transmembrane beta strand</keyword>
<keyword evidence="6 7" id="KW-0998">Cell outer membrane</keyword>
<gene>
    <name evidence="10" type="ORF">FA046_15610</name>
</gene>
<evidence type="ECO:0000256" key="8">
    <source>
        <dbReference type="SAM" id="SignalP"/>
    </source>
</evidence>
<dbReference type="InterPro" id="IPR036942">
    <property type="entry name" value="Beta-barrel_TonB_sf"/>
</dbReference>
<dbReference type="SUPFAM" id="SSF49464">
    <property type="entry name" value="Carboxypeptidase regulatory domain-like"/>
    <property type="match status" value="1"/>
</dbReference>
<comment type="caution">
    <text evidence="10">The sequence shown here is derived from an EMBL/GenBank/DDBJ whole genome shotgun (WGS) entry which is preliminary data.</text>
</comment>
<keyword evidence="4 7" id="KW-0812">Transmembrane</keyword>
<protein>
    <submittedName>
        <fullName evidence="10">SusC/RagA family TonB-linked outer membrane protein</fullName>
    </submittedName>
</protein>
<dbReference type="Gene3D" id="2.170.130.10">
    <property type="entry name" value="TonB-dependent receptor, plug domain"/>
    <property type="match status" value="1"/>
</dbReference>
<evidence type="ECO:0000256" key="4">
    <source>
        <dbReference type="ARBA" id="ARBA00022692"/>
    </source>
</evidence>
<evidence type="ECO:0000313" key="11">
    <source>
        <dbReference type="Proteomes" id="UP000308181"/>
    </source>
</evidence>
<dbReference type="Pfam" id="PF07715">
    <property type="entry name" value="Plug"/>
    <property type="match status" value="1"/>
</dbReference>
<accession>A0A4U1BU00</accession>
<evidence type="ECO:0000313" key="10">
    <source>
        <dbReference type="EMBL" id="TKB95718.1"/>
    </source>
</evidence>
<feature type="signal peptide" evidence="8">
    <location>
        <begin position="1"/>
        <end position="29"/>
    </location>
</feature>
<dbReference type="PROSITE" id="PS52016">
    <property type="entry name" value="TONB_DEPENDENT_REC_3"/>
    <property type="match status" value="1"/>
</dbReference>
<keyword evidence="2 7" id="KW-0813">Transport</keyword>
<evidence type="ECO:0000256" key="3">
    <source>
        <dbReference type="ARBA" id="ARBA00022452"/>
    </source>
</evidence>
<reference evidence="10 11" key="1">
    <citation type="submission" date="2019-04" db="EMBL/GenBank/DDBJ databases">
        <title>Pedobacter sp. AR-3-17 sp. nov., isolated from Arctic soil.</title>
        <authorList>
            <person name="Dahal R.H."/>
            <person name="Kim D.-U."/>
        </authorList>
    </citation>
    <scope>NUCLEOTIDE SEQUENCE [LARGE SCALE GENOMIC DNA]</scope>
    <source>
        <strain evidence="10 11">AR-3-17</strain>
    </source>
</reference>
<dbReference type="NCBIfam" id="TIGR04057">
    <property type="entry name" value="SusC_RagA_signa"/>
    <property type="match status" value="1"/>
</dbReference>
<sequence>MTKIKLFKCWKTLVSLTIVCLFISSSLFAQVTVKGKVVDESGLPLPGAVVKLKTGTTAVSTTSDGSFSISAPSVGSVLVVTFIGYNNKEVISTSSNMVIQMIPDQQALNEVVVVGYGTLKRQDVTGTVTTVDNKVLQEIPSANVFEQLKGRVAGLDVVNGAAGPAITIRGNRTIGNPGADRPLIVLDGQPYYNFIENINPNDIKSIDVLKGASATAIYGSRGSGGVLLITTNRGRVGQTTTSFDSYVGISNLQGSLDLLDGQQYIQLKQDALEGSRLQSNGPTQAYPLTAAEQAAFDAGVNTDWVDLYVKPAVFLDQSLRVSSGTEKTQFNLGLAYRSNGSLEPNVDSRRFSLNANIDHTISKLIKIGASLQGSLRTSNTGGAGQIGNAQLFSPLALPYNQDGSVNFFPLEGQLDAAALSPLVPSAIPNSYYNNTRGFTNNSIIYTEISPLDHLKYRVTLNYNYSQSLQGIYNGINGSGIQTIERTNASNTNNYSYRLVQEHLMTYDNVFASKHNVNLVAGFTTEKQRVQNSNASATNIPSDAVRNTNLGLGTFNSQGGNFNEQGLISYIGRLNYAFDNRYNLTATYRIDANSALAVGNQYTSYPSLGLGWIISNESFMKKFTFLDNLKLRGGYGETSTTASISPYGTLGRLGNINYQFGGVAAGNQAGVRVTTLTNNNLTWQRTKDYNLALDFGFLNNRLTGSIEVYQQRTTGIILNNILPPTTGAGGQATNLGTSANKGLEIAINSINIQKPDSKFSWSTDFNIAFSRERIVELPNGVASDINAGLFVGQPLTTIYDLRKIGIWQIADSPGLNTAKSATDGGPVYQPVNGQTSPFQYPGQIRVQDLNGDGKIDQNDNQFIGNFQPDYTFGFNNRVSYKNFDLSISIQARMGFTTIVPYVSSSNSGLNGWQFLNLGRRNQPDLDYWTPRNPDGQWPMPNNQFQSQFYSTLQYFDGSFIRAKSINFGYNIPSKFTTKFGVSSLRVYANVTNPFIIYSPLNNQSFSVPDPESVSNIQPASVFASGNVAGYNANTGNGFRGVGVSPGLQTRDFIFGINLRF</sequence>
<dbReference type="OrthoDB" id="9768177at2"/>
<evidence type="ECO:0000259" key="9">
    <source>
        <dbReference type="Pfam" id="PF07715"/>
    </source>
</evidence>
<dbReference type="NCBIfam" id="TIGR04056">
    <property type="entry name" value="OMP_RagA_SusC"/>
    <property type="match status" value="1"/>
</dbReference>
<dbReference type="Gene3D" id="2.40.170.20">
    <property type="entry name" value="TonB-dependent receptor, beta-barrel domain"/>
    <property type="match status" value="1"/>
</dbReference>
<dbReference type="Gene3D" id="2.60.40.1120">
    <property type="entry name" value="Carboxypeptidase-like, regulatory domain"/>
    <property type="match status" value="1"/>
</dbReference>
<feature type="domain" description="TonB-dependent receptor plug" evidence="9">
    <location>
        <begin position="121"/>
        <end position="226"/>
    </location>
</feature>
<dbReference type="Pfam" id="PF13715">
    <property type="entry name" value="CarbopepD_reg_2"/>
    <property type="match status" value="1"/>
</dbReference>
<keyword evidence="5 7" id="KW-0472">Membrane</keyword>
<proteinExistence type="inferred from homology"/>
<dbReference type="SUPFAM" id="SSF56935">
    <property type="entry name" value="Porins"/>
    <property type="match status" value="1"/>
</dbReference>
<dbReference type="InterPro" id="IPR039426">
    <property type="entry name" value="TonB-dep_rcpt-like"/>
</dbReference>